<dbReference type="Pfam" id="PF12680">
    <property type="entry name" value="SnoaL_2"/>
    <property type="match status" value="1"/>
</dbReference>
<evidence type="ECO:0000313" key="3">
    <source>
        <dbReference type="Proteomes" id="UP001556098"/>
    </source>
</evidence>
<dbReference type="InterPro" id="IPR032710">
    <property type="entry name" value="NTF2-like_dom_sf"/>
</dbReference>
<dbReference type="Gene3D" id="3.10.450.50">
    <property type="match status" value="1"/>
</dbReference>
<dbReference type="InterPro" id="IPR037401">
    <property type="entry name" value="SnoaL-like"/>
</dbReference>
<dbReference type="EMBL" id="JBFNXX010000013">
    <property type="protein sequence ID" value="MEW9921162.1"/>
    <property type="molecule type" value="Genomic_DNA"/>
</dbReference>
<organism evidence="2 3">
    <name type="scientific">Sulfitobacter sediminis</name>
    <dbReference type="NCBI Taxonomy" id="3234186"/>
    <lineage>
        <taxon>Bacteria</taxon>
        <taxon>Pseudomonadati</taxon>
        <taxon>Pseudomonadota</taxon>
        <taxon>Alphaproteobacteria</taxon>
        <taxon>Rhodobacterales</taxon>
        <taxon>Roseobacteraceae</taxon>
        <taxon>Sulfitobacter</taxon>
    </lineage>
</organism>
<dbReference type="RefSeq" id="WP_367878864.1">
    <property type="nucleotide sequence ID" value="NZ_JBFNXX010000013.1"/>
</dbReference>
<reference evidence="2 3" key="1">
    <citation type="submission" date="2024-07" db="EMBL/GenBank/DDBJ databases">
        <title>Marimonas sp.nov., isolated from tidal-flat sediment.</title>
        <authorList>
            <person name="Jayan J.N."/>
            <person name="Lee S.S."/>
        </authorList>
    </citation>
    <scope>NUCLEOTIDE SEQUENCE [LARGE SCALE GENOMIC DNA]</scope>
    <source>
        <strain evidence="2 3">MJW-29</strain>
    </source>
</reference>
<feature type="domain" description="SnoaL-like" evidence="1">
    <location>
        <begin position="9"/>
        <end position="104"/>
    </location>
</feature>
<keyword evidence="3" id="KW-1185">Reference proteome</keyword>
<accession>A0ABV3RQA8</accession>
<protein>
    <submittedName>
        <fullName evidence="2">Nuclear transport factor 2 family protein</fullName>
    </submittedName>
</protein>
<dbReference type="Proteomes" id="UP001556098">
    <property type="component" value="Unassembled WGS sequence"/>
</dbReference>
<dbReference type="SUPFAM" id="SSF54427">
    <property type="entry name" value="NTF2-like"/>
    <property type="match status" value="1"/>
</dbReference>
<proteinExistence type="predicted"/>
<comment type="caution">
    <text evidence="2">The sequence shown here is derived from an EMBL/GenBank/DDBJ whole genome shotgun (WGS) entry which is preliminary data.</text>
</comment>
<name>A0ABV3RQA8_9RHOB</name>
<sequence>MPDTPRDFVAHFWTVMGGNDFTAASLLLSEDFEYYMPQTGEYLTGRANFAGLNATYPAQGPWRFDLRRIVAEGREVVTEVGVTDGAVKAVALTFHTLRDGVIWRQVEYWPDPYPAPANRARWVSQVKSAPF</sequence>
<evidence type="ECO:0000313" key="2">
    <source>
        <dbReference type="EMBL" id="MEW9921162.1"/>
    </source>
</evidence>
<evidence type="ECO:0000259" key="1">
    <source>
        <dbReference type="Pfam" id="PF12680"/>
    </source>
</evidence>
<gene>
    <name evidence="2" type="ORF">AB2B41_16245</name>
</gene>